<comment type="caution">
    <text evidence="16">The sequence shown here is derived from an EMBL/GenBank/DDBJ whole genome shotgun (WGS) entry which is preliminary data.</text>
</comment>
<dbReference type="InterPro" id="IPR005288">
    <property type="entry name" value="NadB"/>
</dbReference>
<dbReference type="HOGENOM" id="CLU_014312_3_2_11"/>
<dbReference type="InterPro" id="IPR027477">
    <property type="entry name" value="Succ_DH/fumarate_Rdtase_cat_sf"/>
</dbReference>
<dbReference type="Pfam" id="PF00890">
    <property type="entry name" value="FAD_binding_2"/>
    <property type="match status" value="1"/>
</dbReference>
<evidence type="ECO:0000256" key="2">
    <source>
        <dbReference type="ARBA" id="ARBA00004950"/>
    </source>
</evidence>
<comment type="catalytic activity">
    <reaction evidence="11">
        <text>L-aspartate + O2 = iminosuccinate + H2O2</text>
        <dbReference type="Rhea" id="RHEA:25876"/>
        <dbReference type="ChEBI" id="CHEBI:15379"/>
        <dbReference type="ChEBI" id="CHEBI:16240"/>
        <dbReference type="ChEBI" id="CHEBI:29991"/>
        <dbReference type="ChEBI" id="CHEBI:77875"/>
        <dbReference type="EC" id="1.4.3.16"/>
    </reaction>
    <physiologicalReaction direction="left-to-right" evidence="11">
        <dbReference type="Rhea" id="RHEA:25877"/>
    </physiologicalReaction>
</comment>
<dbReference type="PATRIC" id="fig|883161.3.peg.141"/>
<dbReference type="Pfam" id="PF02910">
    <property type="entry name" value="Succ_DH_flav_C"/>
    <property type="match status" value="1"/>
</dbReference>
<dbReference type="InterPro" id="IPR003953">
    <property type="entry name" value="FAD-dep_OxRdtase_2_FAD-bd"/>
</dbReference>
<dbReference type="GO" id="GO:0005737">
    <property type="term" value="C:cytoplasm"/>
    <property type="evidence" value="ECO:0007669"/>
    <property type="project" value="UniProtKB-SubCell"/>
</dbReference>
<dbReference type="EC" id="1.4.3.16" evidence="4 12"/>
<dbReference type="STRING" id="883161.HMPREF9306_00134"/>
<evidence type="ECO:0000256" key="12">
    <source>
        <dbReference type="NCBIfam" id="TIGR00551"/>
    </source>
</evidence>
<dbReference type="EMBL" id="AGZR01000002">
    <property type="protein sequence ID" value="EPD33909.1"/>
    <property type="molecule type" value="Genomic_DNA"/>
</dbReference>
<proteinExistence type="inferred from homology"/>
<evidence type="ECO:0000256" key="9">
    <source>
        <dbReference type="ARBA" id="ARBA00023002"/>
    </source>
</evidence>
<evidence type="ECO:0000256" key="5">
    <source>
        <dbReference type="ARBA" id="ARBA00021901"/>
    </source>
</evidence>
<evidence type="ECO:0000256" key="1">
    <source>
        <dbReference type="ARBA" id="ARBA00001974"/>
    </source>
</evidence>
<sequence length="531" mass="55957">MLKLTANATKHCDVVVVGTGAAGLSVLLHLARAGVETIAVTRGSLRDSSTDWAQGGLAAVFDRNDDFESHIADTLEAGAGLCDPVAVRELVTAAPSAINRLVEMGAIFDREPDGSFDLHLEGGHSANRIVHAYGDASGAEVERTLAATLAGVLKDSRAQVWENTRVADILTNDSGIACGVRVINDDGVTDVLASVIVLASGGIGQLWPVTSNPQVATADGIAAAFRAGARVRDLEFTQFHPTVLFDSQATKRGMLISEAVRGHGAKLINSAGERFMAGKHPLAELAPRDVVSAEIMAELERSGEACVYLDATEFGDDWRTTFPLILQLCNSRGVDPISSPIPIHPAAHYSCGGVEADLDGRTSVDGLYAVGEVASTGVQGANRLASNSLTEALVAGDRLGAALASGAFPSPGTPVARQPEDFVSAESLEKIKSNMQSHAFVTRDEEGLLRLSEELGRLGTGCYSDRALTATNLATAAEIIGFAGLGREESRGCHRRSDFPDRRDEFRYRQAVVRGVHGMEIIKQPITGGLK</sequence>
<dbReference type="NCBIfam" id="TIGR00551">
    <property type="entry name" value="nadB"/>
    <property type="match status" value="1"/>
</dbReference>
<keyword evidence="9 13" id="KW-0560">Oxidoreductase</keyword>
<comment type="pathway">
    <text evidence="2 13">Cofactor biosynthesis; NAD(+) biosynthesis; iminoaspartate from L-aspartate (oxidase route): step 1/1.</text>
</comment>
<dbReference type="Gene3D" id="1.20.58.100">
    <property type="entry name" value="Fumarate reductase/succinate dehydrogenase flavoprotein-like, C-terminal domain"/>
    <property type="match status" value="1"/>
</dbReference>
<keyword evidence="7 13" id="KW-0662">Pyridine nucleotide biosynthesis</keyword>
<dbReference type="PANTHER" id="PTHR42716">
    <property type="entry name" value="L-ASPARTATE OXIDASE"/>
    <property type="match status" value="1"/>
</dbReference>
<accession>S2X1K8</accession>
<evidence type="ECO:0000259" key="14">
    <source>
        <dbReference type="Pfam" id="PF00890"/>
    </source>
</evidence>
<dbReference type="InterPro" id="IPR037099">
    <property type="entry name" value="Fum_R/Succ_DH_flav-like_C_sf"/>
</dbReference>
<feature type="domain" description="FAD-dependent oxidoreductase 2 FAD-binding" evidence="14">
    <location>
        <begin position="13"/>
        <end position="389"/>
    </location>
</feature>
<dbReference type="AlphaFoldDB" id="S2X1K8"/>
<comment type="cofactor">
    <cofactor evidence="1 13">
        <name>FAD</name>
        <dbReference type="ChEBI" id="CHEBI:57692"/>
    </cofactor>
</comment>
<dbReference type="GO" id="GO:0008734">
    <property type="term" value="F:L-aspartate oxidase activity"/>
    <property type="evidence" value="ECO:0007669"/>
    <property type="project" value="UniProtKB-UniRule"/>
</dbReference>
<evidence type="ECO:0000256" key="11">
    <source>
        <dbReference type="ARBA" id="ARBA00048305"/>
    </source>
</evidence>
<comment type="function">
    <text evidence="10">Catalyzes the oxidation of L-aspartate to iminoaspartate, the first step in the de novo biosynthesis of NAD(+).</text>
</comment>
<dbReference type="RefSeq" id="WP_016454995.1">
    <property type="nucleotide sequence ID" value="NZ_KE150269.1"/>
</dbReference>
<comment type="subcellular location">
    <subcellularLocation>
        <location evidence="13">Cytoplasm</location>
    </subcellularLocation>
</comment>
<dbReference type="FunFam" id="3.90.700.10:FF:000002">
    <property type="entry name" value="L-aspartate oxidase"/>
    <property type="match status" value="1"/>
</dbReference>
<evidence type="ECO:0000256" key="13">
    <source>
        <dbReference type="RuleBase" id="RU362049"/>
    </source>
</evidence>
<protein>
    <recommendedName>
        <fullName evidence="5 12">L-aspartate oxidase</fullName>
        <ecNumber evidence="4 12">1.4.3.16</ecNumber>
    </recommendedName>
</protein>
<dbReference type="PRINTS" id="PR00411">
    <property type="entry name" value="PNDRDTASEI"/>
</dbReference>
<evidence type="ECO:0000313" key="17">
    <source>
        <dbReference type="Proteomes" id="UP000014417"/>
    </source>
</evidence>
<dbReference type="SUPFAM" id="SSF51905">
    <property type="entry name" value="FAD/NAD(P)-binding domain"/>
    <property type="match status" value="1"/>
</dbReference>
<evidence type="ECO:0000256" key="4">
    <source>
        <dbReference type="ARBA" id="ARBA00012173"/>
    </source>
</evidence>
<feature type="domain" description="Fumarate reductase/succinate dehydrogenase flavoprotein-like C-terminal" evidence="15">
    <location>
        <begin position="467"/>
        <end position="512"/>
    </location>
</feature>
<comment type="similarity">
    <text evidence="3 13">Belongs to the FAD-dependent oxidoreductase 2 family. NadB subfamily.</text>
</comment>
<dbReference type="GO" id="GO:0033765">
    <property type="term" value="F:steroid dehydrogenase activity, acting on the CH-CH group of donors"/>
    <property type="evidence" value="ECO:0007669"/>
    <property type="project" value="UniProtKB-ARBA"/>
</dbReference>
<dbReference type="Gene3D" id="3.50.50.60">
    <property type="entry name" value="FAD/NAD(P)-binding domain"/>
    <property type="match status" value="1"/>
</dbReference>
<evidence type="ECO:0000256" key="8">
    <source>
        <dbReference type="ARBA" id="ARBA00022827"/>
    </source>
</evidence>
<evidence type="ECO:0000256" key="6">
    <source>
        <dbReference type="ARBA" id="ARBA00022630"/>
    </source>
</evidence>
<gene>
    <name evidence="16" type="ORF">HMPREF9306_00134</name>
</gene>
<dbReference type="InterPro" id="IPR015939">
    <property type="entry name" value="Fum_Rdtase/Succ_DH_flav-like_C"/>
</dbReference>
<evidence type="ECO:0000256" key="10">
    <source>
        <dbReference type="ARBA" id="ARBA00029426"/>
    </source>
</evidence>
<reference evidence="16 17" key="1">
    <citation type="submission" date="2013-04" db="EMBL/GenBank/DDBJ databases">
        <title>The Genome Sequence of Propionimicrobium lymphophilum ACS-093-V-SCH5.</title>
        <authorList>
            <consortium name="The Broad Institute Genomics Platform"/>
            <person name="Earl A."/>
            <person name="Ward D."/>
            <person name="Feldgarden M."/>
            <person name="Gevers D."/>
            <person name="Saerens B."/>
            <person name="Vaneechoutte M."/>
            <person name="Walker B."/>
            <person name="Young S."/>
            <person name="Zeng Q."/>
            <person name="Gargeya S."/>
            <person name="Fitzgerald M."/>
            <person name="Haas B."/>
            <person name="Abouelleil A."/>
            <person name="Allen A.W."/>
            <person name="Alvarado L."/>
            <person name="Arachchi H.M."/>
            <person name="Berlin A.M."/>
            <person name="Chapman S.B."/>
            <person name="Gainer-Dewar J."/>
            <person name="Goldberg J."/>
            <person name="Griggs A."/>
            <person name="Gujja S."/>
            <person name="Hansen M."/>
            <person name="Howarth C."/>
            <person name="Imamovic A."/>
            <person name="Ireland A."/>
            <person name="Larimer J."/>
            <person name="McCowan C."/>
            <person name="Murphy C."/>
            <person name="Pearson M."/>
            <person name="Poon T.W."/>
            <person name="Priest M."/>
            <person name="Roberts A."/>
            <person name="Saif S."/>
            <person name="Shea T."/>
            <person name="Sisk P."/>
            <person name="Sykes S."/>
            <person name="Wortman J."/>
            <person name="Nusbaum C."/>
            <person name="Birren B."/>
        </authorList>
    </citation>
    <scope>NUCLEOTIDE SEQUENCE [LARGE SCALE GENOMIC DNA]</scope>
    <source>
        <strain evidence="16 17">ACS-093-V-SCH5</strain>
    </source>
</reference>
<dbReference type="InterPro" id="IPR036188">
    <property type="entry name" value="FAD/NAD-bd_sf"/>
</dbReference>
<keyword evidence="8 13" id="KW-0274">FAD</keyword>
<dbReference type="PRINTS" id="PR00368">
    <property type="entry name" value="FADPNR"/>
</dbReference>
<dbReference type="GO" id="GO:0034628">
    <property type="term" value="P:'de novo' NAD+ biosynthetic process from L-aspartate"/>
    <property type="evidence" value="ECO:0007669"/>
    <property type="project" value="TreeGrafter"/>
</dbReference>
<dbReference type="SUPFAM" id="SSF56425">
    <property type="entry name" value="Succinate dehydrogenase/fumarate reductase flavoprotein, catalytic domain"/>
    <property type="match status" value="1"/>
</dbReference>
<keyword evidence="17" id="KW-1185">Reference proteome</keyword>
<dbReference type="OrthoDB" id="9805351at2"/>
<dbReference type="Gene3D" id="3.90.700.10">
    <property type="entry name" value="Succinate dehydrogenase/fumarate reductase flavoprotein, catalytic domain"/>
    <property type="match status" value="1"/>
</dbReference>
<evidence type="ECO:0000256" key="3">
    <source>
        <dbReference type="ARBA" id="ARBA00008562"/>
    </source>
</evidence>
<dbReference type="SUPFAM" id="SSF46977">
    <property type="entry name" value="Succinate dehydrogenase/fumarate reductase flavoprotein C-terminal domain"/>
    <property type="match status" value="1"/>
</dbReference>
<keyword evidence="6 13" id="KW-0285">Flavoprotein</keyword>
<evidence type="ECO:0000256" key="7">
    <source>
        <dbReference type="ARBA" id="ARBA00022642"/>
    </source>
</evidence>
<evidence type="ECO:0000259" key="15">
    <source>
        <dbReference type="Pfam" id="PF02910"/>
    </source>
</evidence>
<name>S2X1K8_9ACTN</name>
<dbReference type="UniPathway" id="UPA00253">
    <property type="reaction ID" value="UER00326"/>
</dbReference>
<organism evidence="16 17">
    <name type="scientific">Propionimicrobium lymphophilum ACS-093-V-SCH5</name>
    <dbReference type="NCBI Taxonomy" id="883161"/>
    <lineage>
        <taxon>Bacteria</taxon>
        <taxon>Bacillati</taxon>
        <taxon>Actinomycetota</taxon>
        <taxon>Actinomycetes</taxon>
        <taxon>Propionibacteriales</taxon>
        <taxon>Propionibacteriaceae</taxon>
        <taxon>Propionimicrobium</taxon>
    </lineage>
</organism>
<evidence type="ECO:0000313" key="16">
    <source>
        <dbReference type="EMBL" id="EPD33909.1"/>
    </source>
</evidence>
<dbReference type="PANTHER" id="PTHR42716:SF2">
    <property type="entry name" value="L-ASPARTATE OXIDASE, CHLOROPLASTIC"/>
    <property type="match status" value="1"/>
</dbReference>
<dbReference type="Proteomes" id="UP000014417">
    <property type="component" value="Unassembled WGS sequence"/>
</dbReference>